<proteinExistence type="predicted"/>
<evidence type="ECO:0000313" key="1">
    <source>
        <dbReference type="EMBL" id="EYC01856.1"/>
    </source>
</evidence>
<comment type="caution">
    <text evidence="1">The sequence shown here is derived from an EMBL/GenBank/DDBJ whole genome shotgun (WGS) entry which is preliminary data.</text>
</comment>
<sequence length="69" mass="7527">MWEAVKTYAATQPRRAARVCSLNPASSFKIDALNDSSGDPLHFFGSCSIHLSHLGSENLSISPQRCSYV</sequence>
<dbReference type="AlphaFoldDB" id="A0A016TGM3"/>
<gene>
    <name evidence="1" type="primary">Acey_s0104.g3639</name>
    <name evidence="1" type="ORF">Y032_0104g3639</name>
</gene>
<name>A0A016TGM3_9BILA</name>
<evidence type="ECO:0000313" key="2">
    <source>
        <dbReference type="Proteomes" id="UP000024635"/>
    </source>
</evidence>
<dbReference type="Proteomes" id="UP000024635">
    <property type="component" value="Unassembled WGS sequence"/>
</dbReference>
<protein>
    <submittedName>
        <fullName evidence="1">Uncharacterized protein</fullName>
    </submittedName>
</protein>
<reference evidence="2" key="1">
    <citation type="journal article" date="2015" name="Nat. Genet.">
        <title>The genome and transcriptome of the zoonotic hookworm Ancylostoma ceylanicum identify infection-specific gene families.</title>
        <authorList>
            <person name="Schwarz E.M."/>
            <person name="Hu Y."/>
            <person name="Antoshechkin I."/>
            <person name="Miller M.M."/>
            <person name="Sternberg P.W."/>
            <person name="Aroian R.V."/>
        </authorList>
    </citation>
    <scope>NUCLEOTIDE SEQUENCE</scope>
    <source>
        <strain evidence="2">HY135</strain>
    </source>
</reference>
<dbReference type="EMBL" id="JARK01001440">
    <property type="protein sequence ID" value="EYC01856.1"/>
    <property type="molecule type" value="Genomic_DNA"/>
</dbReference>
<keyword evidence="2" id="KW-1185">Reference proteome</keyword>
<organism evidence="1 2">
    <name type="scientific">Ancylostoma ceylanicum</name>
    <dbReference type="NCBI Taxonomy" id="53326"/>
    <lineage>
        <taxon>Eukaryota</taxon>
        <taxon>Metazoa</taxon>
        <taxon>Ecdysozoa</taxon>
        <taxon>Nematoda</taxon>
        <taxon>Chromadorea</taxon>
        <taxon>Rhabditida</taxon>
        <taxon>Rhabditina</taxon>
        <taxon>Rhabditomorpha</taxon>
        <taxon>Strongyloidea</taxon>
        <taxon>Ancylostomatidae</taxon>
        <taxon>Ancylostomatinae</taxon>
        <taxon>Ancylostoma</taxon>
    </lineage>
</organism>
<accession>A0A016TGM3</accession>